<evidence type="ECO:0000313" key="9">
    <source>
        <dbReference type="Proteomes" id="UP000831786"/>
    </source>
</evidence>
<proteinExistence type="inferred from homology"/>
<feature type="transmembrane region" description="Helical" evidence="7">
    <location>
        <begin position="241"/>
        <end position="261"/>
    </location>
</feature>
<organism evidence="8 9">
    <name type="scientific">Leucobacter allii</name>
    <dbReference type="NCBI Taxonomy" id="2932247"/>
    <lineage>
        <taxon>Bacteria</taxon>
        <taxon>Bacillati</taxon>
        <taxon>Actinomycetota</taxon>
        <taxon>Actinomycetes</taxon>
        <taxon>Micrococcales</taxon>
        <taxon>Microbacteriaceae</taxon>
        <taxon>Leucobacter</taxon>
    </lineage>
</organism>
<comment type="similarity">
    <text evidence="2">Belongs to the TMEM86 family.</text>
</comment>
<keyword evidence="3 7" id="KW-0812">Transmembrane</keyword>
<dbReference type="Proteomes" id="UP000831786">
    <property type="component" value="Chromosome"/>
</dbReference>
<feature type="region of interest" description="Disordered" evidence="6">
    <location>
        <begin position="1"/>
        <end position="30"/>
    </location>
</feature>
<dbReference type="Pfam" id="PF07947">
    <property type="entry name" value="YhhN"/>
    <property type="match status" value="1"/>
</dbReference>
<evidence type="ECO:0000256" key="7">
    <source>
        <dbReference type="SAM" id="Phobius"/>
    </source>
</evidence>
<feature type="compositionally biased region" description="Gly residues" evidence="6">
    <location>
        <begin position="1"/>
        <end position="10"/>
    </location>
</feature>
<dbReference type="InterPro" id="IPR012506">
    <property type="entry name" value="TMEM86B-like"/>
</dbReference>
<evidence type="ECO:0000256" key="6">
    <source>
        <dbReference type="SAM" id="MobiDB-lite"/>
    </source>
</evidence>
<evidence type="ECO:0000256" key="5">
    <source>
        <dbReference type="ARBA" id="ARBA00023136"/>
    </source>
</evidence>
<accession>A0ABY4FNC9</accession>
<keyword evidence="9" id="KW-1185">Reference proteome</keyword>
<feature type="transmembrane region" description="Helical" evidence="7">
    <location>
        <begin position="184"/>
        <end position="202"/>
    </location>
</feature>
<comment type="subcellular location">
    <subcellularLocation>
        <location evidence="1">Membrane</location>
        <topology evidence="1">Multi-pass membrane protein</topology>
    </subcellularLocation>
</comment>
<feature type="transmembrane region" description="Helical" evidence="7">
    <location>
        <begin position="48"/>
        <end position="71"/>
    </location>
</feature>
<sequence length="284" mass="28732">MATGGTGPGETTGPVESIGPGETIGPAGGTRAVQPGTVRAGAARARALVPFVLYALLSAVHVLACFADLPFAGPTKLTLMPALAVAAIWACARAGRPVRAGALALLLAAIAGSWLGDGAATFFPMFDDELPMMLLCFGLAHLAYLLLMWRGAGIAVRRVPGWAAVYLVAYVALMLVLIPRVGALAVPVAVYGVLLVGTAVMASRCGPAVAWGGAWFLVSDAILSIRIFLPGTLPVWSDGLVMLTYTLGQGLLVFGIVAAIARRDPAPAAATGPRPPAAGAAAAS</sequence>
<name>A0ABY4FNC9_9MICO</name>
<keyword evidence="5 7" id="KW-0472">Membrane</keyword>
<evidence type="ECO:0000256" key="4">
    <source>
        <dbReference type="ARBA" id="ARBA00022989"/>
    </source>
</evidence>
<evidence type="ECO:0000256" key="3">
    <source>
        <dbReference type="ARBA" id="ARBA00022692"/>
    </source>
</evidence>
<feature type="transmembrane region" description="Helical" evidence="7">
    <location>
        <begin position="77"/>
        <end position="95"/>
    </location>
</feature>
<dbReference type="EMBL" id="CP095045">
    <property type="protein sequence ID" value="UOQ57791.1"/>
    <property type="molecule type" value="Genomic_DNA"/>
</dbReference>
<feature type="transmembrane region" description="Helical" evidence="7">
    <location>
        <begin position="209"/>
        <end position="229"/>
    </location>
</feature>
<evidence type="ECO:0000313" key="8">
    <source>
        <dbReference type="EMBL" id="UOQ57791.1"/>
    </source>
</evidence>
<keyword evidence="4 7" id="KW-1133">Transmembrane helix</keyword>
<feature type="transmembrane region" description="Helical" evidence="7">
    <location>
        <begin position="159"/>
        <end position="178"/>
    </location>
</feature>
<evidence type="ECO:0000256" key="2">
    <source>
        <dbReference type="ARBA" id="ARBA00007375"/>
    </source>
</evidence>
<reference evidence="8 9" key="1">
    <citation type="submission" date="2022-04" db="EMBL/GenBank/DDBJ databases">
        <title>Leucobacter sp. isolated from rhizosphere of garlic.</title>
        <authorList>
            <person name="Won M."/>
            <person name="Lee C.-M."/>
            <person name="Woen H.-Y."/>
            <person name="Kwon S.-W."/>
        </authorList>
    </citation>
    <scope>NUCLEOTIDE SEQUENCE [LARGE SCALE GENOMIC DNA]</scope>
    <source>
        <strain evidence="8 9">H21R-40</strain>
    </source>
</reference>
<dbReference type="RefSeq" id="WP_244728667.1">
    <property type="nucleotide sequence ID" value="NZ_CP095045.1"/>
</dbReference>
<evidence type="ECO:0000256" key="1">
    <source>
        <dbReference type="ARBA" id="ARBA00004141"/>
    </source>
</evidence>
<gene>
    <name evidence="8" type="ORF">MUN78_02845</name>
</gene>
<protein>
    <submittedName>
        <fullName evidence="8">Lysoplasmalogenase</fullName>
    </submittedName>
</protein>
<feature type="transmembrane region" description="Helical" evidence="7">
    <location>
        <begin position="102"/>
        <end position="124"/>
    </location>
</feature>
<feature type="transmembrane region" description="Helical" evidence="7">
    <location>
        <begin position="130"/>
        <end position="147"/>
    </location>
</feature>